<reference evidence="1 2" key="1">
    <citation type="journal article" date="2004" name="J. Virol.">
        <title>Complete genome sequence of lymphocystis disease virus isolated from China.</title>
        <authorList>
            <person name="Zhang Q.Y."/>
            <person name="Xiao F."/>
            <person name="Xie J."/>
            <person name="Li Z.Q."/>
            <person name="Gui J.F."/>
        </authorList>
    </citation>
    <scope>NUCLEOTIDE SEQUENCE [LARGE SCALE GENOMIC DNA]</scope>
</reference>
<dbReference type="Proteomes" id="UP000106699">
    <property type="component" value="Segment"/>
</dbReference>
<organism evidence="1 2">
    <name type="scientific">lymphocystis disease virus-China</name>
    <dbReference type="NCBI Taxonomy" id="256729"/>
    <lineage>
        <taxon>Viruses</taxon>
        <taxon>Varidnaviria</taxon>
        <taxon>Bamfordvirae</taxon>
        <taxon>Nucleocytoviricota</taxon>
        <taxon>Megaviricetes</taxon>
        <taxon>Pimascovirales</taxon>
        <taxon>Pimascovirales incertae sedis</taxon>
        <taxon>Iridoviridae</taxon>
        <taxon>Alphairidovirinae</taxon>
        <taxon>Lymphocystivirus</taxon>
        <taxon>Lymphocystivirus paralichthys1</taxon>
        <taxon>Lymphocystis disease virus 2</taxon>
    </lineage>
</organism>
<dbReference type="RefSeq" id="YP_073553.1">
    <property type="nucleotide sequence ID" value="NC_005902.1"/>
</dbReference>
<dbReference type="EMBL" id="AY380826">
    <property type="protein sequence ID" value="AAU10892.1"/>
    <property type="molecule type" value="Genomic_DNA"/>
</dbReference>
<evidence type="ECO:0000313" key="1">
    <source>
        <dbReference type="EMBL" id="AAU10892.1"/>
    </source>
</evidence>
<keyword evidence="2" id="KW-1185">Reference proteome</keyword>
<proteinExistence type="predicted"/>
<dbReference type="GeneID" id="2979169"/>
<sequence>MLLFYFLFLDKVKLYQEIFFQQNLGKIYTFFNNIYFKELHSTLKIYIINPLTPYC</sequence>
<protein>
    <submittedName>
        <fullName evidence="1">Uncharacterized protein</fullName>
    </submittedName>
</protein>
<accession>Q678G5</accession>
<dbReference type="KEGG" id="vg:2979169"/>
<evidence type="ECO:0000313" key="2">
    <source>
        <dbReference type="Proteomes" id="UP000106699"/>
    </source>
</evidence>
<name>Q678G5_9VIRU</name>